<dbReference type="InterPro" id="IPR000719">
    <property type="entry name" value="Prot_kinase_dom"/>
</dbReference>
<dbReference type="GO" id="GO:0007169">
    <property type="term" value="P:cell surface receptor protein tyrosine kinase signaling pathway"/>
    <property type="evidence" value="ECO:0007669"/>
    <property type="project" value="TreeGrafter"/>
</dbReference>
<dbReference type="InterPro" id="IPR001304">
    <property type="entry name" value="C-type_lectin-like"/>
</dbReference>
<dbReference type="InterPro" id="IPR016186">
    <property type="entry name" value="C-type_lectin-like/link_sf"/>
</dbReference>
<dbReference type="PROSITE" id="PS50011">
    <property type="entry name" value="PROTEIN_KINASE_DOM"/>
    <property type="match status" value="1"/>
</dbReference>
<keyword evidence="2" id="KW-0812">Transmembrane</keyword>
<dbReference type="InterPro" id="IPR001245">
    <property type="entry name" value="Ser-Thr/Tyr_kinase_cat_dom"/>
</dbReference>
<keyword evidence="6" id="KW-1185">Reference proteome</keyword>
<evidence type="ECO:0000256" key="1">
    <source>
        <dbReference type="SAM" id="MobiDB-lite"/>
    </source>
</evidence>
<name>A0AAV5TYJ8_9BILA</name>
<dbReference type="InterPro" id="IPR050122">
    <property type="entry name" value="RTK"/>
</dbReference>
<dbReference type="Proteomes" id="UP001432027">
    <property type="component" value="Unassembled WGS sequence"/>
</dbReference>
<accession>A0AAV5TYJ8</accession>
<dbReference type="PROSITE" id="PS00109">
    <property type="entry name" value="PROTEIN_KINASE_TYR"/>
    <property type="match status" value="1"/>
</dbReference>
<dbReference type="PRINTS" id="PR00109">
    <property type="entry name" value="TYRKINASE"/>
</dbReference>
<protein>
    <recommendedName>
        <fullName evidence="7">C-type lectin</fullName>
    </recommendedName>
</protein>
<dbReference type="Gene3D" id="1.10.510.10">
    <property type="entry name" value="Transferase(Phosphotransferase) domain 1"/>
    <property type="match status" value="1"/>
</dbReference>
<feature type="non-terminal residue" evidence="5">
    <location>
        <position position="558"/>
    </location>
</feature>
<evidence type="ECO:0008006" key="7">
    <source>
        <dbReference type="Google" id="ProtNLM"/>
    </source>
</evidence>
<dbReference type="PANTHER" id="PTHR24416:SF583">
    <property type="entry name" value="RECEPTOR PROTEIN-TYROSINE KINASE"/>
    <property type="match status" value="1"/>
</dbReference>
<proteinExistence type="predicted"/>
<comment type="caution">
    <text evidence="5">The sequence shown here is derived from an EMBL/GenBank/DDBJ whole genome shotgun (WGS) entry which is preliminary data.</text>
</comment>
<dbReference type="Pfam" id="PF07714">
    <property type="entry name" value="PK_Tyr_Ser-Thr"/>
    <property type="match status" value="1"/>
</dbReference>
<dbReference type="InterPro" id="IPR011009">
    <property type="entry name" value="Kinase-like_dom_sf"/>
</dbReference>
<reference evidence="5" key="1">
    <citation type="submission" date="2023-10" db="EMBL/GenBank/DDBJ databases">
        <title>Genome assembly of Pristionchus species.</title>
        <authorList>
            <person name="Yoshida K."/>
            <person name="Sommer R.J."/>
        </authorList>
    </citation>
    <scope>NUCLEOTIDE SEQUENCE</scope>
    <source>
        <strain evidence="5">RS0144</strain>
    </source>
</reference>
<dbReference type="GO" id="GO:0005886">
    <property type="term" value="C:plasma membrane"/>
    <property type="evidence" value="ECO:0007669"/>
    <property type="project" value="TreeGrafter"/>
</dbReference>
<feature type="region of interest" description="Disordered" evidence="1">
    <location>
        <begin position="120"/>
        <end position="169"/>
    </location>
</feature>
<dbReference type="FunFam" id="1.10.510.10:FF:001384">
    <property type="entry name" value="C-type lectin"/>
    <property type="match status" value="1"/>
</dbReference>
<dbReference type="GO" id="GO:0005524">
    <property type="term" value="F:ATP binding"/>
    <property type="evidence" value="ECO:0007669"/>
    <property type="project" value="InterPro"/>
</dbReference>
<dbReference type="InterPro" id="IPR020635">
    <property type="entry name" value="Tyr_kinase_cat_dom"/>
</dbReference>
<dbReference type="GO" id="GO:0043235">
    <property type="term" value="C:receptor complex"/>
    <property type="evidence" value="ECO:0007669"/>
    <property type="project" value="TreeGrafter"/>
</dbReference>
<evidence type="ECO:0000313" key="5">
    <source>
        <dbReference type="EMBL" id="GMS99341.1"/>
    </source>
</evidence>
<dbReference type="CDD" id="cd00037">
    <property type="entry name" value="CLECT"/>
    <property type="match status" value="1"/>
</dbReference>
<dbReference type="SUPFAM" id="SSF56436">
    <property type="entry name" value="C-type lectin-like"/>
    <property type="match status" value="1"/>
</dbReference>
<dbReference type="AlphaFoldDB" id="A0AAV5TYJ8"/>
<dbReference type="Gene3D" id="3.30.200.20">
    <property type="entry name" value="Phosphorylase Kinase, domain 1"/>
    <property type="match status" value="1"/>
</dbReference>
<dbReference type="PANTHER" id="PTHR24416">
    <property type="entry name" value="TYROSINE-PROTEIN KINASE RECEPTOR"/>
    <property type="match status" value="1"/>
</dbReference>
<dbReference type="SUPFAM" id="SSF56112">
    <property type="entry name" value="Protein kinase-like (PK-like)"/>
    <property type="match status" value="1"/>
</dbReference>
<dbReference type="CDD" id="cd00192">
    <property type="entry name" value="PTKc"/>
    <property type="match status" value="1"/>
</dbReference>
<feature type="compositionally biased region" description="Low complexity" evidence="1">
    <location>
        <begin position="151"/>
        <end position="167"/>
    </location>
</feature>
<evidence type="ECO:0000313" key="6">
    <source>
        <dbReference type="Proteomes" id="UP001432027"/>
    </source>
</evidence>
<dbReference type="PROSITE" id="PS50041">
    <property type="entry name" value="C_TYPE_LECTIN_2"/>
    <property type="match status" value="1"/>
</dbReference>
<dbReference type="SMART" id="SM00219">
    <property type="entry name" value="TyrKc"/>
    <property type="match status" value="1"/>
</dbReference>
<feature type="domain" description="C-type lectin" evidence="4">
    <location>
        <begin position="3"/>
        <end position="113"/>
    </location>
</feature>
<sequence>VFDAEKMCKIYGGHLPSIRSREQSDVIQAWLSGKKIQSTKFWIGLYCRRGGIPASSAHDLSMRGIRAWFDGTTYNDEFTNFLDPNDDTSTCDLTVAEAFLFNGAIEGEWQRENYSQTLPTLMCSKPHSRGPDPALTTSTPTTRKTTDSTDKFTTMSTTSTEPTTTTSDGKNRKLTRLELILIISLGIVIVTVLLIALIYFLCKRIRREHVQEMVNNMQKRFSRSNTNAIVRQDEWEIRRQFVGIDYSRQLGRGAFGSVYLGRVFSGNIPEMAVRTLIQLNTLKKENNFVAVKTLHETADREAANEFMEEINIMKKIGFHERLVNILGCVTETEPLLLIIEYCSNGDLLHLMRERRMYMLKLKDTAGESFAERHLIITHRQQLMFGIQIAYGMEYLAQRGFVHRDLAARNILVDQNETCKIGDFGLCRKIEGESEQYISRGGRLPWKWMAPEALERFYFSVESDVWSFGVVLFEIITLGGNPYPDWPAVELLHRLKSGERMAKPDICSDGYYEIMLACWKGVPMSRLSFEKIRRKIGQELEDSSSEDYYLKLDAAAKYY</sequence>
<evidence type="ECO:0000259" key="4">
    <source>
        <dbReference type="PROSITE" id="PS50041"/>
    </source>
</evidence>
<dbReference type="GO" id="GO:0004714">
    <property type="term" value="F:transmembrane receptor protein tyrosine kinase activity"/>
    <property type="evidence" value="ECO:0007669"/>
    <property type="project" value="TreeGrafter"/>
</dbReference>
<keyword evidence="2" id="KW-0472">Membrane</keyword>
<dbReference type="Pfam" id="PF00059">
    <property type="entry name" value="Lectin_C"/>
    <property type="match status" value="1"/>
</dbReference>
<feature type="domain" description="Protein kinase" evidence="3">
    <location>
        <begin position="244"/>
        <end position="549"/>
    </location>
</feature>
<evidence type="ECO:0000259" key="3">
    <source>
        <dbReference type="PROSITE" id="PS50011"/>
    </source>
</evidence>
<dbReference type="Gene3D" id="3.10.100.10">
    <property type="entry name" value="Mannose-Binding Protein A, subunit A"/>
    <property type="match status" value="1"/>
</dbReference>
<dbReference type="InterPro" id="IPR016187">
    <property type="entry name" value="CTDL_fold"/>
</dbReference>
<dbReference type="InterPro" id="IPR008266">
    <property type="entry name" value="Tyr_kinase_AS"/>
</dbReference>
<dbReference type="EMBL" id="BTSX01000005">
    <property type="protein sequence ID" value="GMS99341.1"/>
    <property type="molecule type" value="Genomic_DNA"/>
</dbReference>
<feature type="non-terminal residue" evidence="5">
    <location>
        <position position="1"/>
    </location>
</feature>
<evidence type="ECO:0000256" key="2">
    <source>
        <dbReference type="SAM" id="Phobius"/>
    </source>
</evidence>
<keyword evidence="2" id="KW-1133">Transmembrane helix</keyword>
<organism evidence="5 6">
    <name type="scientific">Pristionchus entomophagus</name>
    <dbReference type="NCBI Taxonomy" id="358040"/>
    <lineage>
        <taxon>Eukaryota</taxon>
        <taxon>Metazoa</taxon>
        <taxon>Ecdysozoa</taxon>
        <taxon>Nematoda</taxon>
        <taxon>Chromadorea</taxon>
        <taxon>Rhabditida</taxon>
        <taxon>Rhabditina</taxon>
        <taxon>Diplogasteromorpha</taxon>
        <taxon>Diplogasteroidea</taxon>
        <taxon>Neodiplogasteridae</taxon>
        <taxon>Pristionchus</taxon>
    </lineage>
</organism>
<gene>
    <name evidence="5" type="ORF">PENTCL1PPCAC_21516</name>
</gene>
<dbReference type="FunFam" id="3.30.200.20:FF:001104">
    <property type="entry name" value="Acr-10"/>
    <property type="match status" value="1"/>
</dbReference>
<feature type="transmembrane region" description="Helical" evidence="2">
    <location>
        <begin position="179"/>
        <end position="201"/>
    </location>
</feature>